<accession>A0A7C8MI36</accession>
<name>A0A7C8MI36_9PEZI</name>
<protein>
    <recommendedName>
        <fullName evidence="4">Ecp2 effector protein domain-containing protein</fullName>
    </recommendedName>
</protein>
<evidence type="ECO:0000256" key="1">
    <source>
        <dbReference type="SAM" id="SignalP"/>
    </source>
</evidence>
<dbReference type="AlphaFoldDB" id="A0A7C8MI36"/>
<reference evidence="2 3" key="1">
    <citation type="submission" date="2019-12" db="EMBL/GenBank/DDBJ databases">
        <title>Draft genome sequence of the ascomycete Xylaria multiplex DSM 110363.</title>
        <authorList>
            <person name="Buettner E."/>
            <person name="Kellner H."/>
        </authorList>
    </citation>
    <scope>NUCLEOTIDE SEQUENCE [LARGE SCALE GENOMIC DNA]</scope>
    <source>
        <strain evidence="2 3">DSM 110363</strain>
    </source>
</reference>
<feature type="signal peptide" evidence="1">
    <location>
        <begin position="1"/>
        <end position="21"/>
    </location>
</feature>
<comment type="caution">
    <text evidence="2">The sequence shown here is derived from an EMBL/GenBank/DDBJ whole genome shotgun (WGS) entry which is preliminary data.</text>
</comment>
<sequence length="174" mass="19389">MHIAFLLSALSVLGATTISSAVPQNASTDGLVADYGQYTKASSKPPHVPVEGTTCTGYALDKENFLSAKNNLIAWSDNGGRVKGKSFHAEMYPDYKSGVTWYICNCKWFAKDKALKWEIDDVEKILAEKCGELQSGWVWSKKWQKRFSVMPTDWYMDALLHAGPLCPPRCIYPS</sequence>
<organism evidence="2 3">
    <name type="scientific">Xylaria multiplex</name>
    <dbReference type="NCBI Taxonomy" id="323545"/>
    <lineage>
        <taxon>Eukaryota</taxon>
        <taxon>Fungi</taxon>
        <taxon>Dikarya</taxon>
        <taxon>Ascomycota</taxon>
        <taxon>Pezizomycotina</taxon>
        <taxon>Sordariomycetes</taxon>
        <taxon>Xylariomycetidae</taxon>
        <taxon>Xylariales</taxon>
        <taxon>Xylariaceae</taxon>
        <taxon>Xylaria</taxon>
    </lineage>
</organism>
<keyword evidence="1" id="KW-0732">Signal</keyword>
<keyword evidence="3" id="KW-1185">Reference proteome</keyword>
<dbReference type="EMBL" id="WUBL01000239">
    <property type="protein sequence ID" value="KAF2963030.1"/>
    <property type="molecule type" value="Genomic_DNA"/>
</dbReference>
<dbReference type="InParanoid" id="A0A7C8MI36"/>
<dbReference type="Proteomes" id="UP000481858">
    <property type="component" value="Unassembled WGS sequence"/>
</dbReference>
<gene>
    <name evidence="2" type="ORF">GQX73_g10535</name>
</gene>
<evidence type="ECO:0000313" key="2">
    <source>
        <dbReference type="EMBL" id="KAF2963030.1"/>
    </source>
</evidence>
<proteinExistence type="predicted"/>
<feature type="chain" id="PRO_5028948450" description="Ecp2 effector protein domain-containing protein" evidence="1">
    <location>
        <begin position="22"/>
        <end position="174"/>
    </location>
</feature>
<evidence type="ECO:0000313" key="3">
    <source>
        <dbReference type="Proteomes" id="UP000481858"/>
    </source>
</evidence>
<evidence type="ECO:0008006" key="4">
    <source>
        <dbReference type="Google" id="ProtNLM"/>
    </source>
</evidence>
<dbReference type="OrthoDB" id="5244619at2759"/>